<dbReference type="RefSeq" id="WP_393010623.1">
    <property type="nucleotide sequence ID" value="NZ_JAZAQF010000016.1"/>
</dbReference>
<dbReference type="InterPro" id="IPR019734">
    <property type="entry name" value="TPR_rpt"/>
</dbReference>
<proteinExistence type="predicted"/>
<dbReference type="SMART" id="SM00028">
    <property type="entry name" value="TPR"/>
    <property type="match status" value="4"/>
</dbReference>
<dbReference type="Pfam" id="PF13432">
    <property type="entry name" value="TPR_16"/>
    <property type="match status" value="1"/>
</dbReference>
<gene>
    <name evidence="2" type="ORF">VPK24_03070</name>
</gene>
<dbReference type="Gene3D" id="3.40.50.2000">
    <property type="entry name" value="Glycogen Phosphorylase B"/>
    <property type="match status" value="1"/>
</dbReference>
<feature type="repeat" description="TPR" evidence="1">
    <location>
        <begin position="134"/>
        <end position="167"/>
    </location>
</feature>
<dbReference type="PANTHER" id="PTHR44998:SF1">
    <property type="entry name" value="UDP-N-ACETYLGLUCOSAMINE--PEPTIDE N-ACETYLGLUCOSAMINYLTRANSFERASE 110 KDA SUBUNIT"/>
    <property type="match status" value="1"/>
</dbReference>
<dbReference type="Gene3D" id="1.25.40.10">
    <property type="entry name" value="Tetratricopeptide repeat domain"/>
    <property type="match status" value="3"/>
</dbReference>
<evidence type="ECO:0000313" key="2">
    <source>
        <dbReference type="EMBL" id="MFG3816606.1"/>
    </source>
</evidence>
<dbReference type="PROSITE" id="PS50293">
    <property type="entry name" value="TPR_REGION"/>
    <property type="match status" value="1"/>
</dbReference>
<feature type="repeat" description="TPR" evidence="1">
    <location>
        <begin position="32"/>
        <end position="65"/>
    </location>
</feature>
<dbReference type="InterPro" id="IPR011990">
    <property type="entry name" value="TPR-like_helical_dom_sf"/>
</dbReference>
<evidence type="ECO:0000256" key="1">
    <source>
        <dbReference type="PROSITE-ProRule" id="PRU00339"/>
    </source>
</evidence>
<dbReference type="SUPFAM" id="SSF53756">
    <property type="entry name" value="UDP-Glycosyltransferase/glycogen phosphorylase"/>
    <property type="match status" value="1"/>
</dbReference>
<dbReference type="Proteomes" id="UP001604335">
    <property type="component" value="Unassembled WGS sequence"/>
</dbReference>
<keyword evidence="1" id="KW-0802">TPR repeat</keyword>
<feature type="repeat" description="TPR" evidence="1">
    <location>
        <begin position="66"/>
        <end position="99"/>
    </location>
</feature>
<comment type="caution">
    <text evidence="2">The sequence shown here is derived from an EMBL/GenBank/DDBJ whole genome shotgun (WGS) entry which is preliminary data.</text>
</comment>
<dbReference type="EMBL" id="JAZAQF010000016">
    <property type="protein sequence ID" value="MFG3816606.1"/>
    <property type="molecule type" value="Genomic_DNA"/>
</dbReference>
<sequence>MHDRALSLARQGDWSGAIALWQQMAAAAPHDGATWKNLGIAYYRSGHWLQSIDCYQRAISLRPADPGLRVNLGAALKQAQQLPAAVAEYERAIALDPNHWDAHRNLANALEKLGDLIPAEIHIRQVVAALPQCAKARHSLGNILWEQGRYEDAIAQYNQALAIEPDFHEAIANRGMVQMTLGQWEQGLVDYEHRWFCVETARGLPPVPFPQPVWTGAQPLAGKTILLYSDMGFGDALNFVRYAPLLAARGARVLLECPRPLARLFGTVAGVAQVVIRGETPPPFDYWSPLMSLPAAFGTTPATIPADIPYFQLGPSLQSPQSFPGFPPSTQGAIEPEPSPIASPAGQRWGFVWASGKTGATARKRSTALAQWAALLRSPGYQFLSLQTETSPEERAWLADRGIPALGDRLTDFADTAHTIAQLDGVITVDTATAHLAGAIGKPVWILLPAVPDWRWLLNTDRTRWYPTARLFRQPKIGDWAAVFDQIQRALAP</sequence>
<keyword evidence="3" id="KW-1185">Reference proteome</keyword>
<evidence type="ECO:0000313" key="3">
    <source>
        <dbReference type="Proteomes" id="UP001604335"/>
    </source>
</evidence>
<accession>A0ABW7C6C1</accession>
<protein>
    <submittedName>
        <fullName evidence="2">Tetratricopeptide repeat-containing glycosyltransferase family protein</fullName>
    </submittedName>
</protein>
<dbReference type="PANTHER" id="PTHR44998">
    <property type="match status" value="1"/>
</dbReference>
<dbReference type="SUPFAM" id="SSF48452">
    <property type="entry name" value="TPR-like"/>
    <property type="match status" value="1"/>
</dbReference>
<organism evidence="2 3">
    <name type="scientific">Limnothrix redekei LRLZ20PSL1</name>
    <dbReference type="NCBI Taxonomy" id="3112953"/>
    <lineage>
        <taxon>Bacteria</taxon>
        <taxon>Bacillati</taxon>
        <taxon>Cyanobacteriota</taxon>
        <taxon>Cyanophyceae</taxon>
        <taxon>Pseudanabaenales</taxon>
        <taxon>Pseudanabaenaceae</taxon>
        <taxon>Limnothrix</taxon>
    </lineage>
</organism>
<reference evidence="3" key="1">
    <citation type="journal article" date="2024" name="Algal Res.">
        <title>Biochemical, toxicological and genomic investigation of a high-biomass producing Limnothrix strain isolated from Italian shallow drinking water reservoir.</title>
        <authorList>
            <person name="Simonazzi M."/>
            <person name="Shishido T.K."/>
            <person name="Delbaje E."/>
            <person name="Wahlsten M."/>
            <person name="Fewer D.P."/>
            <person name="Sivonen K."/>
            <person name="Pezzolesi L."/>
            <person name="Pistocchi R."/>
        </authorList>
    </citation>
    <scope>NUCLEOTIDE SEQUENCE [LARGE SCALE GENOMIC DNA]</scope>
    <source>
        <strain evidence="3">LRLZ20PSL1</strain>
    </source>
</reference>
<dbReference type="PROSITE" id="PS50005">
    <property type="entry name" value="TPR"/>
    <property type="match status" value="3"/>
</dbReference>
<dbReference type="Pfam" id="PF13414">
    <property type="entry name" value="TPR_11"/>
    <property type="match status" value="2"/>
</dbReference>
<name>A0ABW7C6C1_9CYAN</name>